<protein>
    <submittedName>
        <fullName evidence="4">YcaO-like family protein</fullName>
    </submittedName>
</protein>
<evidence type="ECO:0000313" key="3">
    <source>
        <dbReference type="EMBL" id="GFE23145.1"/>
    </source>
</evidence>
<keyword evidence="6" id="KW-1185">Reference proteome</keyword>
<reference evidence="3 5" key="1">
    <citation type="submission" date="2019-12" db="EMBL/GenBank/DDBJ databases">
        <title>Whole genome shotgun sequence of Streptomyces libani subsp. libani NBRC 13452.</title>
        <authorList>
            <person name="Ichikawa N."/>
            <person name="Kimura A."/>
            <person name="Kitahashi Y."/>
            <person name="Komaki H."/>
            <person name="Tamura T."/>
        </authorList>
    </citation>
    <scope>NUCLEOTIDE SEQUENCE [LARGE SCALE GENOMIC DNA]</scope>
    <source>
        <strain evidence="3 5">NBRC 13452</strain>
    </source>
</reference>
<evidence type="ECO:0000313" key="6">
    <source>
        <dbReference type="Proteomes" id="UP001210609"/>
    </source>
</evidence>
<dbReference type="EMBL" id="BLIP01000001">
    <property type="protein sequence ID" value="GFE23145.1"/>
    <property type="molecule type" value="Genomic_DNA"/>
</dbReference>
<gene>
    <name evidence="3" type="ORF">Sliba_35980</name>
    <name evidence="4" type="ORF">STRLI_003587</name>
</gene>
<dbReference type="PANTHER" id="PTHR37809:SF1">
    <property type="entry name" value="RIBOSOMAL PROTEIN S12 METHYLTHIOTRANSFERASE ACCESSORY FACTOR YCAO"/>
    <property type="match status" value="1"/>
</dbReference>
<evidence type="ECO:0000313" key="4">
    <source>
        <dbReference type="EMBL" id="WAT97633.1"/>
    </source>
</evidence>
<evidence type="ECO:0000256" key="1">
    <source>
        <dbReference type="SAM" id="MobiDB-lite"/>
    </source>
</evidence>
<dbReference type="NCBIfam" id="TIGR03604">
    <property type="entry name" value="TOMM_cyclo_SagD"/>
    <property type="match status" value="1"/>
</dbReference>
<dbReference type="RefSeq" id="WP_159487095.1">
    <property type="nucleotide sequence ID" value="NZ_BLIP01000001.1"/>
</dbReference>
<sequence length="466" mass="51190">MTTTADHLATSRARDGLPEGEGPEWTPAAESERLLRPLLSEVVGVATRLYRQMHDVDDAFAFAVGARACQSEHLVGEPCAQAAGGGSLDERSATLSAIAETVERYSAVYWWEQAMVQATWSELTARGEPAVSPEQLRLFTDTQYADPEFPFTRFTEDTRISWIRGTDLRDGSATWLPAVLVFLSGPHRETAERISNSTSNGLAAGCTWDEALCSGLLELVERDGFSTVWHNRLSMPLIDPDSDPEVKAFFDRHVRPAGLDVSLVDLSRFCDVPAVLTVVRNRVTDISPIAVGGAAAGTPQRAIVKSVIEAFQTRVWMRAEQREGNLLPPDTDFAAEVHRFDDHVRLYAGPGLEHETEFLDASTERVAVADLPVLPDHRPRALARAVLERLHRQGIDVYLADATSPDVYDAGLIVARVFAPALVPLDSSFRARFIGPPRLRSRPVELGLLDGPLTDAELNPFPHPYP</sequence>
<name>A0A640TMD3_STRNI</name>
<dbReference type="Pfam" id="PF02624">
    <property type="entry name" value="YcaO"/>
    <property type="match status" value="1"/>
</dbReference>
<dbReference type="PROSITE" id="PS51664">
    <property type="entry name" value="YCAO"/>
    <property type="match status" value="1"/>
</dbReference>
<dbReference type="AlphaFoldDB" id="A0A640TMD3"/>
<evidence type="ECO:0000313" key="5">
    <source>
        <dbReference type="Proteomes" id="UP000429552"/>
    </source>
</evidence>
<dbReference type="PANTHER" id="PTHR37809">
    <property type="entry name" value="RIBOSOMAL PROTEIN S12 METHYLTHIOTRANSFERASE ACCESSORY FACTOR YCAO"/>
    <property type="match status" value="1"/>
</dbReference>
<dbReference type="Proteomes" id="UP000429552">
    <property type="component" value="Unassembled WGS sequence"/>
</dbReference>
<feature type="region of interest" description="Disordered" evidence="1">
    <location>
        <begin position="1"/>
        <end position="26"/>
    </location>
</feature>
<dbReference type="Proteomes" id="UP001210609">
    <property type="component" value="Chromosome"/>
</dbReference>
<organism evidence="3 5">
    <name type="scientific">Streptomyces nigrescens</name>
    <dbReference type="NCBI Taxonomy" id="1920"/>
    <lineage>
        <taxon>Bacteria</taxon>
        <taxon>Bacillati</taxon>
        <taxon>Actinomycetota</taxon>
        <taxon>Actinomycetes</taxon>
        <taxon>Kitasatosporales</taxon>
        <taxon>Streptomycetaceae</taxon>
        <taxon>Streptomyces</taxon>
    </lineage>
</organism>
<proteinExistence type="predicted"/>
<feature type="domain" description="YcaO" evidence="2">
    <location>
        <begin position="85"/>
        <end position="466"/>
    </location>
</feature>
<accession>A0A640TMD3</accession>
<dbReference type="InterPro" id="IPR027624">
    <property type="entry name" value="TOMM_cyclo_SagD"/>
</dbReference>
<dbReference type="Gene3D" id="3.30.160.660">
    <property type="match status" value="1"/>
</dbReference>
<dbReference type="NCBIfam" id="TIGR00702">
    <property type="entry name" value="YcaO-type kinase domain"/>
    <property type="match status" value="1"/>
</dbReference>
<dbReference type="EMBL" id="CP114202">
    <property type="protein sequence ID" value="WAT97633.1"/>
    <property type="molecule type" value="Genomic_DNA"/>
</dbReference>
<reference evidence="4 6" key="2">
    <citation type="submission" date="2022-12" db="EMBL/GenBank/DDBJ databases">
        <authorList>
            <person name="Ruckert C."/>
            <person name="Busche T."/>
            <person name="Kalinowski J."/>
            <person name="Wittmann C."/>
        </authorList>
    </citation>
    <scope>NUCLEOTIDE SEQUENCE [LARGE SCALE GENOMIC DNA]</scope>
    <source>
        <strain evidence="4 6">DSM 40555</strain>
    </source>
</reference>
<dbReference type="InterPro" id="IPR003776">
    <property type="entry name" value="YcaO-like_dom"/>
</dbReference>
<dbReference type="Gene3D" id="3.30.40.250">
    <property type="match status" value="1"/>
</dbReference>
<dbReference type="Gene3D" id="3.30.1330.230">
    <property type="match status" value="1"/>
</dbReference>
<evidence type="ECO:0000259" key="2">
    <source>
        <dbReference type="PROSITE" id="PS51664"/>
    </source>
</evidence>